<evidence type="ECO:0000313" key="3">
    <source>
        <dbReference type="EMBL" id="KAJ8481144.1"/>
    </source>
</evidence>
<evidence type="ECO:0000256" key="2">
    <source>
        <dbReference type="SAM" id="Phobius"/>
    </source>
</evidence>
<evidence type="ECO:0000313" key="4">
    <source>
        <dbReference type="Proteomes" id="UP001215151"/>
    </source>
</evidence>
<feature type="compositionally biased region" description="Low complexity" evidence="1">
    <location>
        <begin position="86"/>
        <end position="102"/>
    </location>
</feature>
<feature type="region of interest" description="Disordered" evidence="1">
    <location>
        <begin position="1"/>
        <end position="112"/>
    </location>
</feature>
<keyword evidence="2" id="KW-0812">Transmembrane</keyword>
<keyword evidence="2" id="KW-0472">Membrane</keyword>
<feature type="transmembrane region" description="Helical" evidence="2">
    <location>
        <begin position="170"/>
        <end position="189"/>
    </location>
</feature>
<feature type="compositionally biased region" description="Low complexity" evidence="1">
    <location>
        <begin position="515"/>
        <end position="529"/>
    </location>
</feature>
<dbReference type="AlphaFoldDB" id="A0AAD7TSI2"/>
<feature type="compositionally biased region" description="Low complexity" evidence="1">
    <location>
        <begin position="423"/>
        <end position="449"/>
    </location>
</feature>
<keyword evidence="4" id="KW-1185">Reference proteome</keyword>
<feature type="compositionally biased region" description="Polar residues" evidence="1">
    <location>
        <begin position="466"/>
        <end position="475"/>
    </location>
</feature>
<reference evidence="3" key="1">
    <citation type="submission" date="2022-11" db="EMBL/GenBank/DDBJ databases">
        <title>Genome Sequence of Cubamyces cubensis.</title>
        <authorList>
            <person name="Buettner E."/>
        </authorList>
    </citation>
    <scope>NUCLEOTIDE SEQUENCE</scope>
    <source>
        <strain evidence="3">MPL-01</strain>
    </source>
</reference>
<feature type="compositionally biased region" description="Polar residues" evidence="1">
    <location>
        <begin position="406"/>
        <end position="422"/>
    </location>
</feature>
<protein>
    <recommendedName>
        <fullName evidence="5">PH domain-containing protein</fullName>
    </recommendedName>
</protein>
<comment type="caution">
    <text evidence="3">The sequence shown here is derived from an EMBL/GenBank/DDBJ whole genome shotgun (WGS) entry which is preliminary data.</text>
</comment>
<feature type="region of interest" description="Disordered" evidence="1">
    <location>
        <begin position="593"/>
        <end position="638"/>
    </location>
</feature>
<feature type="region of interest" description="Disordered" evidence="1">
    <location>
        <begin position="126"/>
        <end position="145"/>
    </location>
</feature>
<evidence type="ECO:0008006" key="5">
    <source>
        <dbReference type="Google" id="ProtNLM"/>
    </source>
</evidence>
<feature type="compositionally biased region" description="Polar residues" evidence="1">
    <location>
        <begin position="1"/>
        <end position="30"/>
    </location>
</feature>
<dbReference type="Proteomes" id="UP001215151">
    <property type="component" value="Unassembled WGS sequence"/>
</dbReference>
<evidence type="ECO:0000256" key="1">
    <source>
        <dbReference type="SAM" id="MobiDB-lite"/>
    </source>
</evidence>
<dbReference type="EMBL" id="JAPEVG010000144">
    <property type="protein sequence ID" value="KAJ8481144.1"/>
    <property type="molecule type" value="Genomic_DNA"/>
</dbReference>
<keyword evidence="2" id="KW-1133">Transmembrane helix</keyword>
<feature type="region of interest" description="Disordered" evidence="1">
    <location>
        <begin position="510"/>
        <end position="545"/>
    </location>
</feature>
<accession>A0AAD7TSI2</accession>
<feature type="region of interest" description="Disordered" evidence="1">
    <location>
        <begin position="406"/>
        <end position="496"/>
    </location>
</feature>
<gene>
    <name evidence="3" type="ORF">ONZ51_g6205</name>
</gene>
<sequence>MSSPSRAASPVNASAHSGRSHRTSSVLQDSDSVRRHSRLPELLTRKRTSSMPHRKDKDSTPDPFTAHPSGSASFVTYDAMSPGPPSEHSMSTASPSSPHSNPLTGLPKRARGSLILPSGITLPFSRSRNKYKKSRLPPPPNAVSLLRSDRNIRPATSTYRGRRRSGAGEYLFALTYSFLLSISGAFGAIEITVTVKVAFPLGITKTPAMRTLPPFPATQSALKPWVQRTSKVAKHYPPSSLLLFALAKQWKSRVLVLTSSPSIASVPRTHTTSFSSHSPFSAHSSPSTPQSVAHLHVFKSNNADDRELERVEIGADSVVFVSEDEIGGRRGVVIVGGVGGSEMTLSMADQAEAHDWITAIKQAVLSERSVRAGLGAVTLSNGVEPRGDIDVMLSMRAQGLFTTPTPAVITSTNGSVPSSQNGAVSPTATSPAPSLRSSSPQQARPPSVAVSALRGLFGANRPRSPSGATLDTSFGSIAERGSGAETPPPEEASFGRAGTSLLGMLRSNSISSERPLSPTTPMSSSPSTPRVGHPTPADLPIQMGLISPPQPVPTLDQKILQDRDRESILPTFSRNGLSGLGLSGLNGHANGSASRFNGNGLPTFGGSASLQPPPRRRAWTASGPPPSTTRTSSDRNGFAYTHGNASAAETLGVRHNGSELDLMLRRA</sequence>
<organism evidence="3 4">
    <name type="scientific">Trametes cubensis</name>
    <dbReference type="NCBI Taxonomy" id="1111947"/>
    <lineage>
        <taxon>Eukaryota</taxon>
        <taxon>Fungi</taxon>
        <taxon>Dikarya</taxon>
        <taxon>Basidiomycota</taxon>
        <taxon>Agaricomycotina</taxon>
        <taxon>Agaricomycetes</taxon>
        <taxon>Polyporales</taxon>
        <taxon>Polyporaceae</taxon>
        <taxon>Trametes</taxon>
    </lineage>
</organism>
<name>A0AAD7TSI2_9APHY</name>
<proteinExistence type="predicted"/>